<keyword evidence="1" id="KW-0812">Transmembrane</keyword>
<name>A0A5N5XBZ0_9EURO</name>
<sequence>MYRIYTLPLSKYCALVARRRALLAGMIVCVFAWWSWRSEEEPYLVSVSLHANSPIFPGYLIYYNPCFLSLPLLISRFVSWRMVFMGLTVVACYGLIA</sequence>
<evidence type="ECO:0000313" key="2">
    <source>
        <dbReference type="EMBL" id="KAB8078201.1"/>
    </source>
</evidence>
<evidence type="ECO:0000313" key="3">
    <source>
        <dbReference type="Proteomes" id="UP000326565"/>
    </source>
</evidence>
<keyword evidence="1" id="KW-1133">Transmembrane helix</keyword>
<keyword evidence="3" id="KW-1185">Reference proteome</keyword>
<feature type="transmembrane region" description="Helical" evidence="1">
    <location>
        <begin position="21"/>
        <end position="36"/>
    </location>
</feature>
<keyword evidence="1" id="KW-0472">Membrane</keyword>
<accession>A0A5N5XBZ0</accession>
<proteinExistence type="predicted"/>
<dbReference type="AlphaFoldDB" id="A0A5N5XBZ0"/>
<protein>
    <submittedName>
        <fullName evidence="2">Uncharacterized protein</fullName>
    </submittedName>
</protein>
<gene>
    <name evidence="2" type="ORF">BDV29DRAFT_14462</name>
</gene>
<dbReference type="EMBL" id="ML732160">
    <property type="protein sequence ID" value="KAB8078201.1"/>
    <property type="molecule type" value="Genomic_DNA"/>
</dbReference>
<dbReference type="Proteomes" id="UP000326565">
    <property type="component" value="Unassembled WGS sequence"/>
</dbReference>
<organism evidence="2 3">
    <name type="scientific">Aspergillus leporis</name>
    <dbReference type="NCBI Taxonomy" id="41062"/>
    <lineage>
        <taxon>Eukaryota</taxon>
        <taxon>Fungi</taxon>
        <taxon>Dikarya</taxon>
        <taxon>Ascomycota</taxon>
        <taxon>Pezizomycotina</taxon>
        <taxon>Eurotiomycetes</taxon>
        <taxon>Eurotiomycetidae</taxon>
        <taxon>Eurotiales</taxon>
        <taxon>Aspergillaceae</taxon>
        <taxon>Aspergillus</taxon>
        <taxon>Aspergillus subgen. Circumdati</taxon>
    </lineage>
</organism>
<evidence type="ECO:0000256" key="1">
    <source>
        <dbReference type="SAM" id="Phobius"/>
    </source>
</evidence>
<reference evidence="2 3" key="1">
    <citation type="submission" date="2019-04" db="EMBL/GenBank/DDBJ databases">
        <title>Friends and foes A comparative genomics study of 23 Aspergillus species from section Flavi.</title>
        <authorList>
            <consortium name="DOE Joint Genome Institute"/>
            <person name="Kjaerbolling I."/>
            <person name="Vesth T."/>
            <person name="Frisvad J.C."/>
            <person name="Nybo J.L."/>
            <person name="Theobald S."/>
            <person name="Kildgaard S."/>
            <person name="Isbrandt T."/>
            <person name="Kuo A."/>
            <person name="Sato A."/>
            <person name="Lyhne E.K."/>
            <person name="Kogle M.E."/>
            <person name="Wiebenga A."/>
            <person name="Kun R.S."/>
            <person name="Lubbers R.J."/>
            <person name="Makela M.R."/>
            <person name="Barry K."/>
            <person name="Chovatia M."/>
            <person name="Clum A."/>
            <person name="Daum C."/>
            <person name="Haridas S."/>
            <person name="He G."/>
            <person name="LaButti K."/>
            <person name="Lipzen A."/>
            <person name="Mondo S."/>
            <person name="Riley R."/>
            <person name="Salamov A."/>
            <person name="Simmons B.A."/>
            <person name="Magnuson J.K."/>
            <person name="Henrissat B."/>
            <person name="Mortensen U.H."/>
            <person name="Larsen T.O."/>
            <person name="Devries R.P."/>
            <person name="Grigoriev I.V."/>
            <person name="Machida M."/>
            <person name="Baker S.E."/>
            <person name="Andersen M.R."/>
        </authorList>
    </citation>
    <scope>NUCLEOTIDE SEQUENCE [LARGE SCALE GENOMIC DNA]</scope>
    <source>
        <strain evidence="2 3">CBS 151.66</strain>
    </source>
</reference>
<feature type="transmembrane region" description="Helical" evidence="1">
    <location>
        <begin position="56"/>
        <end position="73"/>
    </location>
</feature>